<dbReference type="OrthoDB" id="91442at2759"/>
<dbReference type="EMBL" id="DS028125">
    <property type="protein sequence ID" value="EEY69948.1"/>
    <property type="molecule type" value="Genomic_DNA"/>
</dbReference>
<feature type="compositionally biased region" description="Polar residues" evidence="1">
    <location>
        <begin position="259"/>
        <end position="272"/>
    </location>
</feature>
<dbReference type="InterPro" id="IPR008906">
    <property type="entry name" value="HATC_C_dom"/>
</dbReference>
<dbReference type="HOGENOM" id="CLU_061688_1_0_1"/>
<protein>
    <recommendedName>
        <fullName evidence="2">HAT C-terminal dimerisation domain-containing protein</fullName>
    </recommendedName>
</protein>
<dbReference type="RefSeq" id="XP_002998595.1">
    <property type="nucleotide sequence ID" value="XM_002998549.1"/>
</dbReference>
<dbReference type="VEuPathDB" id="FungiDB:PITG_06487"/>
<dbReference type="KEGG" id="pif:PITG_06487"/>
<dbReference type="InParanoid" id="D0N4Z0"/>
<proteinExistence type="predicted"/>
<evidence type="ECO:0000259" key="2">
    <source>
        <dbReference type="Pfam" id="PF05699"/>
    </source>
</evidence>
<dbReference type="InterPro" id="IPR012337">
    <property type="entry name" value="RNaseH-like_sf"/>
</dbReference>
<gene>
    <name evidence="3" type="ORF">PITG_06487</name>
</gene>
<dbReference type="STRING" id="403677.D0N4Z0"/>
<reference evidence="4" key="1">
    <citation type="journal article" date="2009" name="Nature">
        <title>Genome sequence and analysis of the Irish potato famine pathogen Phytophthora infestans.</title>
        <authorList>
            <consortium name="The Broad Institute Genome Sequencing Platform"/>
            <person name="Haas B.J."/>
            <person name="Kamoun S."/>
            <person name="Zody M.C."/>
            <person name="Jiang R.H."/>
            <person name="Handsaker R.E."/>
            <person name="Cano L.M."/>
            <person name="Grabherr M."/>
            <person name="Kodira C.D."/>
            <person name="Raffaele S."/>
            <person name="Torto-Alalibo T."/>
            <person name="Bozkurt T.O."/>
            <person name="Ah-Fong A.M."/>
            <person name="Alvarado L."/>
            <person name="Anderson V.L."/>
            <person name="Armstrong M.R."/>
            <person name="Avrova A."/>
            <person name="Baxter L."/>
            <person name="Beynon J."/>
            <person name="Boevink P.C."/>
            <person name="Bollmann S.R."/>
            <person name="Bos J.I."/>
            <person name="Bulone V."/>
            <person name="Cai G."/>
            <person name="Cakir C."/>
            <person name="Carrington J.C."/>
            <person name="Chawner M."/>
            <person name="Conti L."/>
            <person name="Costanzo S."/>
            <person name="Ewan R."/>
            <person name="Fahlgren N."/>
            <person name="Fischbach M.A."/>
            <person name="Fugelstad J."/>
            <person name="Gilroy E.M."/>
            <person name="Gnerre S."/>
            <person name="Green P.J."/>
            <person name="Grenville-Briggs L.J."/>
            <person name="Griffith J."/>
            <person name="Grunwald N.J."/>
            <person name="Horn K."/>
            <person name="Horner N.R."/>
            <person name="Hu C.H."/>
            <person name="Huitema E."/>
            <person name="Jeong D.H."/>
            <person name="Jones A.M."/>
            <person name="Jones J.D."/>
            <person name="Jones R.W."/>
            <person name="Karlsson E.K."/>
            <person name="Kunjeti S.G."/>
            <person name="Lamour K."/>
            <person name="Liu Z."/>
            <person name="Ma L."/>
            <person name="Maclean D."/>
            <person name="Chibucos M.C."/>
            <person name="McDonald H."/>
            <person name="McWalters J."/>
            <person name="Meijer H.J."/>
            <person name="Morgan W."/>
            <person name="Morris P.F."/>
            <person name="Munro C.A."/>
            <person name="O'Neill K."/>
            <person name="Ospina-Giraldo M."/>
            <person name="Pinzon A."/>
            <person name="Pritchard L."/>
            <person name="Ramsahoye B."/>
            <person name="Ren Q."/>
            <person name="Restrepo S."/>
            <person name="Roy S."/>
            <person name="Sadanandom A."/>
            <person name="Savidor A."/>
            <person name="Schornack S."/>
            <person name="Schwartz D.C."/>
            <person name="Schumann U.D."/>
            <person name="Schwessinger B."/>
            <person name="Seyer L."/>
            <person name="Sharpe T."/>
            <person name="Silvar C."/>
            <person name="Song J."/>
            <person name="Studholme D.J."/>
            <person name="Sykes S."/>
            <person name="Thines M."/>
            <person name="van de Vondervoort P.J."/>
            <person name="Phuntumart V."/>
            <person name="Wawra S."/>
            <person name="Weide R."/>
            <person name="Win J."/>
            <person name="Young C."/>
            <person name="Zhou S."/>
            <person name="Fry W."/>
            <person name="Meyers B.C."/>
            <person name="van West P."/>
            <person name="Ristaino J."/>
            <person name="Govers F."/>
            <person name="Birch P.R."/>
            <person name="Whisson S.C."/>
            <person name="Judelson H.S."/>
            <person name="Nusbaum C."/>
        </authorList>
    </citation>
    <scope>NUCLEOTIDE SEQUENCE [LARGE SCALE GENOMIC DNA]</scope>
    <source>
        <strain evidence="4">T30-4</strain>
    </source>
</reference>
<dbReference type="GO" id="GO:0046983">
    <property type="term" value="F:protein dimerization activity"/>
    <property type="evidence" value="ECO:0007669"/>
    <property type="project" value="InterPro"/>
</dbReference>
<dbReference type="eggNOG" id="ENOG502R8GP">
    <property type="taxonomic scope" value="Eukaryota"/>
</dbReference>
<dbReference type="AlphaFoldDB" id="D0N4Z0"/>
<dbReference type="OMA" id="NTEDTGH"/>
<dbReference type="Proteomes" id="UP000006643">
    <property type="component" value="Unassembled WGS sequence"/>
</dbReference>
<evidence type="ECO:0000313" key="3">
    <source>
        <dbReference type="EMBL" id="EEY69948.1"/>
    </source>
</evidence>
<evidence type="ECO:0000313" key="4">
    <source>
        <dbReference type="Proteomes" id="UP000006643"/>
    </source>
</evidence>
<dbReference type="Pfam" id="PF05699">
    <property type="entry name" value="Dimer_Tnp_hAT"/>
    <property type="match status" value="1"/>
</dbReference>
<feature type="domain" description="HAT C-terminal dimerisation" evidence="2">
    <location>
        <begin position="150"/>
        <end position="217"/>
    </location>
</feature>
<dbReference type="GeneID" id="9471697"/>
<keyword evidence="4" id="KW-1185">Reference proteome</keyword>
<dbReference type="SUPFAM" id="SSF53098">
    <property type="entry name" value="Ribonuclease H-like"/>
    <property type="match status" value="1"/>
</dbReference>
<organism evidence="3 4">
    <name type="scientific">Phytophthora infestans (strain T30-4)</name>
    <name type="common">Potato late blight agent</name>
    <dbReference type="NCBI Taxonomy" id="403677"/>
    <lineage>
        <taxon>Eukaryota</taxon>
        <taxon>Sar</taxon>
        <taxon>Stramenopiles</taxon>
        <taxon>Oomycota</taxon>
        <taxon>Peronosporomycetes</taxon>
        <taxon>Peronosporales</taxon>
        <taxon>Peronosporaceae</taxon>
        <taxon>Phytophthora</taxon>
    </lineage>
</organism>
<evidence type="ECO:0000256" key="1">
    <source>
        <dbReference type="SAM" id="MobiDB-lite"/>
    </source>
</evidence>
<feature type="region of interest" description="Disordered" evidence="1">
    <location>
        <begin position="259"/>
        <end position="292"/>
    </location>
</feature>
<accession>D0N4Z0</accession>
<name>D0N4Z0_PHYIT</name>
<sequence>MQGCLASLLRVQSALYRQYKTNSDFPSQLRVFGESLFWEELKEAEAVIAPISYASFRLQRDENTLGDVVQSFREIYEGFQQHLVRRNKLVECVEHRWAQCEQPLFMLGFALHPVYAEIARELPETAVSGTGTLCKIAVYYFRRLFATEDICEIRRDMLAWMKGRFTRTKPSEFPNVPWEYWEVLSIAVNTATCERLFSELGVIHTAKRNRMAPTKVLDYHIIAKHVRNRSKKIDSGDPRKKLLISPIEREIIMDATSRSNLFEPSPHQQGLSNADHDSDDDDPGDGADGTATLTMWGEFFDEVFEDEEIDAGYTENEAGPELRMLREQREDDSEDENELENIPSPIKHEFTVHNDRNFPQEALILGGFRGRKSTLTELFD</sequence>